<dbReference type="Proteomes" id="UP000267208">
    <property type="component" value="Chromosome"/>
</dbReference>
<protein>
    <recommendedName>
        <fullName evidence="6">Probable membrane transporter protein</fullName>
    </recommendedName>
</protein>
<feature type="transmembrane region" description="Helical" evidence="6">
    <location>
        <begin position="162"/>
        <end position="186"/>
    </location>
</feature>
<evidence type="ECO:0000313" key="8">
    <source>
        <dbReference type="Proteomes" id="UP000267208"/>
    </source>
</evidence>
<comment type="similarity">
    <text evidence="2 6">Belongs to the 4-toluene sulfonate uptake permease (TSUP) (TC 2.A.102) family.</text>
</comment>
<feature type="transmembrane region" description="Helical" evidence="6">
    <location>
        <begin position="70"/>
        <end position="88"/>
    </location>
</feature>
<dbReference type="AlphaFoldDB" id="A0A386PQ46"/>
<evidence type="ECO:0000256" key="4">
    <source>
        <dbReference type="ARBA" id="ARBA00022989"/>
    </source>
</evidence>
<keyword evidence="5 6" id="KW-0472">Membrane</keyword>
<dbReference type="PANTHER" id="PTHR43701">
    <property type="entry name" value="MEMBRANE TRANSPORTER PROTEIN MJ0441-RELATED"/>
    <property type="match status" value="1"/>
</dbReference>
<keyword evidence="6" id="KW-1003">Cell membrane</keyword>
<dbReference type="Pfam" id="PF01925">
    <property type="entry name" value="TauE"/>
    <property type="match status" value="1"/>
</dbReference>
<organism evidence="7 8">
    <name type="scientific">Companilactobacillus zhachilii</name>
    <dbReference type="NCBI Taxonomy" id="2304606"/>
    <lineage>
        <taxon>Bacteria</taxon>
        <taxon>Bacillati</taxon>
        <taxon>Bacillota</taxon>
        <taxon>Bacilli</taxon>
        <taxon>Lactobacillales</taxon>
        <taxon>Lactobacillaceae</taxon>
        <taxon>Companilactobacillus</taxon>
    </lineage>
</organism>
<feature type="transmembrane region" description="Helical" evidence="6">
    <location>
        <begin position="207"/>
        <end position="226"/>
    </location>
</feature>
<comment type="subcellular location">
    <subcellularLocation>
        <location evidence="6">Cell membrane</location>
        <topology evidence="6">Multi-pass membrane protein</topology>
    </subcellularLocation>
    <subcellularLocation>
        <location evidence="1">Membrane</location>
        <topology evidence="1">Multi-pass membrane protein</topology>
    </subcellularLocation>
</comment>
<proteinExistence type="inferred from homology"/>
<evidence type="ECO:0000313" key="7">
    <source>
        <dbReference type="EMBL" id="AYE37248.1"/>
    </source>
</evidence>
<dbReference type="PANTHER" id="PTHR43701:SF2">
    <property type="entry name" value="MEMBRANE TRANSPORTER PROTEIN YJNA-RELATED"/>
    <property type="match status" value="1"/>
</dbReference>
<accession>A0A386PQ46</accession>
<dbReference type="RefSeq" id="WP_120141464.1">
    <property type="nucleotide sequence ID" value="NZ_CP031933.2"/>
</dbReference>
<dbReference type="InterPro" id="IPR051598">
    <property type="entry name" value="TSUP/Inactive_protease-like"/>
</dbReference>
<feature type="transmembrane region" description="Helical" evidence="6">
    <location>
        <begin position="41"/>
        <end position="58"/>
    </location>
</feature>
<evidence type="ECO:0000256" key="1">
    <source>
        <dbReference type="ARBA" id="ARBA00004141"/>
    </source>
</evidence>
<keyword evidence="3 6" id="KW-0812">Transmembrane</keyword>
<sequence>MLKIIIYALIIFIANTIGAVSGMGGGLIIKPALQLIDLDNVILINFYSSFAVFIMSISSTWKQLRSNNKISIGTAVYLSLGSVVGGILGDQSFKLMHSFIGSDKSVVVQMILVIISLIISLLLLCGRIKPLYLQGSILMLIVGLFLGWLATLLGIGGGPINIAVFIFLFGIGMRQATIYSIITIFFSQGAKLIQALITRNVFGIDPLLLVAISFAAVFGGLIGAKISNSIDERCIVTVYNAVVFLVLILDSINLVEYLIL</sequence>
<dbReference type="GO" id="GO:0005886">
    <property type="term" value="C:plasma membrane"/>
    <property type="evidence" value="ECO:0007669"/>
    <property type="project" value="UniProtKB-SubCell"/>
</dbReference>
<gene>
    <name evidence="7" type="ORF">D1B17_00655</name>
</gene>
<evidence type="ECO:0000256" key="5">
    <source>
        <dbReference type="ARBA" id="ARBA00023136"/>
    </source>
</evidence>
<feature type="transmembrane region" description="Helical" evidence="6">
    <location>
        <begin position="137"/>
        <end position="156"/>
    </location>
</feature>
<feature type="transmembrane region" description="Helical" evidence="6">
    <location>
        <begin position="108"/>
        <end position="125"/>
    </location>
</feature>
<dbReference type="InterPro" id="IPR002781">
    <property type="entry name" value="TM_pro_TauE-like"/>
</dbReference>
<feature type="transmembrane region" description="Helical" evidence="6">
    <location>
        <begin position="7"/>
        <end position="29"/>
    </location>
</feature>
<evidence type="ECO:0000256" key="3">
    <source>
        <dbReference type="ARBA" id="ARBA00022692"/>
    </source>
</evidence>
<reference evidence="8" key="1">
    <citation type="submission" date="2018-08" db="EMBL/GenBank/DDBJ databases">
        <title>Genome of Lactobacillus sp. HBUAS52074.</title>
        <authorList>
            <person name="Guo Z."/>
            <person name="Zhang Z.D."/>
        </authorList>
    </citation>
    <scope>NUCLEOTIDE SEQUENCE [LARGE SCALE GENOMIC DNA]</scope>
    <source>
        <strain evidence="8">HBUAS52074</strain>
    </source>
</reference>
<evidence type="ECO:0000256" key="2">
    <source>
        <dbReference type="ARBA" id="ARBA00009142"/>
    </source>
</evidence>
<name>A0A386PQ46_9LACO</name>
<feature type="transmembrane region" description="Helical" evidence="6">
    <location>
        <begin position="238"/>
        <end position="259"/>
    </location>
</feature>
<keyword evidence="8" id="KW-1185">Reference proteome</keyword>
<dbReference type="OrthoDB" id="3181470at2"/>
<evidence type="ECO:0000256" key="6">
    <source>
        <dbReference type="RuleBase" id="RU363041"/>
    </source>
</evidence>
<keyword evidence="4 6" id="KW-1133">Transmembrane helix</keyword>
<dbReference type="EMBL" id="CP031933">
    <property type="protein sequence ID" value="AYE37248.1"/>
    <property type="molecule type" value="Genomic_DNA"/>
</dbReference>
<dbReference type="KEGG" id="lzh:D1B17_00655"/>